<evidence type="ECO:0000313" key="3">
    <source>
        <dbReference type="Proteomes" id="UP001249851"/>
    </source>
</evidence>
<keyword evidence="3" id="KW-1185">Reference proteome</keyword>
<feature type="compositionally biased region" description="Basic and acidic residues" evidence="1">
    <location>
        <begin position="14"/>
        <end position="24"/>
    </location>
</feature>
<protein>
    <submittedName>
        <fullName evidence="2">Uncharacterized protein</fullName>
    </submittedName>
</protein>
<feature type="region of interest" description="Disordered" evidence="1">
    <location>
        <begin position="1"/>
        <end position="24"/>
    </location>
</feature>
<sequence>MEDNMPPKRRFRPPKTEEHEKKDLEDCIPKATRHGTEWAFKLNYLASMDQSSLMDTEICTQSSSKEDSVGVTGIPIKKDLGTVSLKSVVVLKDSDVTIRNGVVLMPNTIEMAQIKKQEKGQFKTQMCISSSMTEGDIKQVLVEAFPFLEGQRFYCAAAVDNRTRLDFHGIPRIWDGLYIKRKIKGNSALYILTHESTVTLKRSYDEIITPEENEKPEQPLKKETELANDQRHSACSNRCAPESDSMEQSSSSLFPIPKVSNHSLTVGQGVATLHPSNGSTVLKKCENLRPTEGPFLLQKLPDLPPMMGCFFVPISAQQKACVMSTAAASSNESAHQQKFMVTGGTVLQGAGLQKASVKQSSGRESSDNITDTERSELPIALQRVPHGVASSGLTPPMHNLNISGASSLQLCKDVHLEKMTQKGYQSAQTCKDGKEASRFLQETQTTAAEASSKCSTVTILKEESFSNVSTCQFAEKSVSNDKSSHSDSGMETSDQNKEFSAIDMLCDVACSALKARIAHKSSENKVHCSLEVKAQ</sequence>
<proteinExistence type="predicted"/>
<dbReference type="AlphaFoldDB" id="A0AAD9VCN6"/>
<evidence type="ECO:0000256" key="1">
    <source>
        <dbReference type="SAM" id="MobiDB-lite"/>
    </source>
</evidence>
<name>A0AAD9VCN6_ACRCE</name>
<accession>A0AAD9VCN6</accession>
<evidence type="ECO:0000313" key="2">
    <source>
        <dbReference type="EMBL" id="KAK2569581.1"/>
    </source>
</evidence>
<reference evidence="2" key="2">
    <citation type="journal article" date="2023" name="Science">
        <title>Genomic signatures of disease resistance in endangered staghorn corals.</title>
        <authorList>
            <person name="Vollmer S.V."/>
            <person name="Selwyn J.D."/>
            <person name="Despard B.A."/>
            <person name="Roesel C.L."/>
        </authorList>
    </citation>
    <scope>NUCLEOTIDE SEQUENCE</scope>
    <source>
        <strain evidence="2">K2</strain>
    </source>
</reference>
<organism evidence="2 3">
    <name type="scientific">Acropora cervicornis</name>
    <name type="common">Staghorn coral</name>
    <dbReference type="NCBI Taxonomy" id="6130"/>
    <lineage>
        <taxon>Eukaryota</taxon>
        <taxon>Metazoa</taxon>
        <taxon>Cnidaria</taxon>
        <taxon>Anthozoa</taxon>
        <taxon>Hexacorallia</taxon>
        <taxon>Scleractinia</taxon>
        <taxon>Astrocoeniina</taxon>
        <taxon>Acroporidae</taxon>
        <taxon>Acropora</taxon>
    </lineage>
</organism>
<reference evidence="2" key="1">
    <citation type="journal article" date="2023" name="G3 (Bethesda)">
        <title>Whole genome assembly and annotation of the endangered Caribbean coral Acropora cervicornis.</title>
        <authorList>
            <person name="Selwyn J.D."/>
            <person name="Vollmer S.V."/>
        </authorList>
    </citation>
    <scope>NUCLEOTIDE SEQUENCE</scope>
    <source>
        <strain evidence="2">K2</strain>
    </source>
</reference>
<dbReference type="EMBL" id="JARQWQ010000009">
    <property type="protein sequence ID" value="KAK2569581.1"/>
    <property type="molecule type" value="Genomic_DNA"/>
</dbReference>
<feature type="compositionally biased region" description="Polar residues" evidence="1">
    <location>
        <begin position="356"/>
        <end position="369"/>
    </location>
</feature>
<feature type="region of interest" description="Disordered" evidence="1">
    <location>
        <begin position="353"/>
        <end position="372"/>
    </location>
</feature>
<feature type="region of interest" description="Disordered" evidence="1">
    <location>
        <begin position="225"/>
        <end position="252"/>
    </location>
</feature>
<gene>
    <name evidence="2" type="ORF">P5673_005406</name>
</gene>
<comment type="caution">
    <text evidence="2">The sequence shown here is derived from an EMBL/GenBank/DDBJ whole genome shotgun (WGS) entry which is preliminary data.</text>
</comment>
<dbReference type="Proteomes" id="UP001249851">
    <property type="component" value="Unassembled WGS sequence"/>
</dbReference>